<dbReference type="GO" id="GO:0005615">
    <property type="term" value="C:extracellular space"/>
    <property type="evidence" value="ECO:0000318"/>
    <property type="project" value="GO_Central"/>
</dbReference>
<dbReference type="FunCoup" id="T1FNF5">
    <property type="interactions" value="36"/>
</dbReference>
<dbReference type="PANTHER" id="PTHR10334">
    <property type="entry name" value="CYSTEINE-RICH SECRETORY PROTEIN-RELATED"/>
    <property type="match status" value="1"/>
</dbReference>
<dbReference type="OMA" id="RTGDCAM"/>
<dbReference type="EnsemblMetazoa" id="HelroT185908">
    <property type="protein sequence ID" value="HelroP185908"/>
    <property type="gene ID" value="HelroG185908"/>
</dbReference>
<evidence type="ECO:0000313" key="5">
    <source>
        <dbReference type="Proteomes" id="UP000015101"/>
    </source>
</evidence>
<dbReference type="AlphaFoldDB" id="T1FNF5"/>
<dbReference type="PROSITE" id="PS01009">
    <property type="entry name" value="CRISP_1"/>
    <property type="match status" value="1"/>
</dbReference>
<dbReference type="InterPro" id="IPR018244">
    <property type="entry name" value="Allrgn_V5/Tpx1_CS"/>
</dbReference>
<dbReference type="CTD" id="20210352"/>
<evidence type="ECO:0000259" key="2">
    <source>
        <dbReference type="SMART" id="SM00198"/>
    </source>
</evidence>
<reference evidence="3 5" key="2">
    <citation type="journal article" date="2013" name="Nature">
        <title>Insights into bilaterian evolution from three spiralian genomes.</title>
        <authorList>
            <person name="Simakov O."/>
            <person name="Marletaz F."/>
            <person name="Cho S.J."/>
            <person name="Edsinger-Gonzales E."/>
            <person name="Havlak P."/>
            <person name="Hellsten U."/>
            <person name="Kuo D.H."/>
            <person name="Larsson T."/>
            <person name="Lv J."/>
            <person name="Arendt D."/>
            <person name="Savage R."/>
            <person name="Osoegawa K."/>
            <person name="de Jong P."/>
            <person name="Grimwood J."/>
            <person name="Chapman J.A."/>
            <person name="Shapiro H."/>
            <person name="Aerts A."/>
            <person name="Otillar R.P."/>
            <person name="Terry A.Y."/>
            <person name="Boore J.L."/>
            <person name="Grigoriev I.V."/>
            <person name="Lindberg D.R."/>
            <person name="Seaver E.C."/>
            <person name="Weisblat D.A."/>
            <person name="Putnam N.H."/>
            <person name="Rokhsar D.S."/>
        </authorList>
    </citation>
    <scope>NUCLEOTIDE SEQUENCE</scope>
</reference>
<dbReference type="STRING" id="6412.T1FNF5"/>
<dbReference type="InterPro" id="IPR014044">
    <property type="entry name" value="CAP_dom"/>
</dbReference>
<dbReference type="InterPro" id="IPR001283">
    <property type="entry name" value="CRISP-related"/>
</dbReference>
<dbReference type="SUPFAM" id="SSF55797">
    <property type="entry name" value="PR-1-like"/>
    <property type="match status" value="1"/>
</dbReference>
<dbReference type="InterPro" id="IPR035940">
    <property type="entry name" value="CAP_sf"/>
</dbReference>
<dbReference type="Gene3D" id="3.40.33.10">
    <property type="entry name" value="CAP"/>
    <property type="match status" value="1"/>
</dbReference>
<evidence type="ECO:0000256" key="1">
    <source>
        <dbReference type="SAM" id="SignalP"/>
    </source>
</evidence>
<dbReference type="GeneID" id="20210352"/>
<dbReference type="PRINTS" id="PR00837">
    <property type="entry name" value="V5TPXLIKE"/>
</dbReference>
<dbReference type="PROSITE" id="PS01010">
    <property type="entry name" value="CRISP_2"/>
    <property type="match status" value="1"/>
</dbReference>
<dbReference type="EMBL" id="AMQM01006279">
    <property type="status" value="NOT_ANNOTATED_CDS"/>
    <property type="molecule type" value="Genomic_DNA"/>
</dbReference>
<keyword evidence="5" id="KW-1185">Reference proteome</keyword>
<dbReference type="InParanoid" id="T1FNF5"/>
<dbReference type="OrthoDB" id="674273at2759"/>
<feature type="chain" id="PRO_5010980790" description="SCP domain-containing protein" evidence="1">
    <location>
        <begin position="21"/>
        <end position="174"/>
    </location>
</feature>
<gene>
    <name evidence="4" type="primary">20210352</name>
    <name evidence="3" type="ORF">HELRODRAFT_185908</name>
</gene>
<feature type="signal peptide" evidence="1">
    <location>
        <begin position="1"/>
        <end position="20"/>
    </location>
</feature>
<dbReference type="KEGG" id="hro:HELRODRAFT_185908"/>
<dbReference type="Pfam" id="PF00188">
    <property type="entry name" value="CAP"/>
    <property type="match status" value="1"/>
</dbReference>
<evidence type="ECO:0000313" key="4">
    <source>
        <dbReference type="EnsemblMetazoa" id="HelroP185908"/>
    </source>
</evidence>
<dbReference type="HOGENOM" id="CLU_035730_8_1_1"/>
<reference evidence="4" key="3">
    <citation type="submission" date="2015-06" db="UniProtKB">
        <authorList>
            <consortium name="EnsemblMetazoa"/>
        </authorList>
    </citation>
    <scope>IDENTIFICATION</scope>
</reference>
<dbReference type="SMART" id="SM00198">
    <property type="entry name" value="SCP"/>
    <property type="match status" value="1"/>
</dbReference>
<evidence type="ECO:0000313" key="3">
    <source>
        <dbReference type="EMBL" id="ESN97584.1"/>
    </source>
</evidence>
<name>T1FNF5_HELRO</name>
<dbReference type="RefSeq" id="XP_009024404.1">
    <property type="nucleotide sequence ID" value="XM_009026156.1"/>
</dbReference>
<dbReference type="FunFam" id="3.40.33.10:FF:000060">
    <property type="entry name" value="Uncharacterized protein"/>
    <property type="match status" value="1"/>
</dbReference>
<organism evidence="4 5">
    <name type="scientific">Helobdella robusta</name>
    <name type="common">Californian leech</name>
    <dbReference type="NCBI Taxonomy" id="6412"/>
    <lineage>
        <taxon>Eukaryota</taxon>
        <taxon>Metazoa</taxon>
        <taxon>Spiralia</taxon>
        <taxon>Lophotrochozoa</taxon>
        <taxon>Annelida</taxon>
        <taxon>Clitellata</taxon>
        <taxon>Hirudinea</taxon>
        <taxon>Rhynchobdellida</taxon>
        <taxon>Glossiphoniidae</taxon>
        <taxon>Helobdella</taxon>
    </lineage>
</organism>
<accession>T1FNF5</accession>
<feature type="domain" description="SCP" evidence="2">
    <location>
        <begin position="26"/>
        <end position="170"/>
    </location>
</feature>
<protein>
    <recommendedName>
        <fullName evidence="2">SCP domain-containing protein</fullName>
    </recommendedName>
</protein>
<reference evidence="5" key="1">
    <citation type="submission" date="2012-12" db="EMBL/GenBank/DDBJ databases">
        <authorList>
            <person name="Hellsten U."/>
            <person name="Grimwood J."/>
            <person name="Chapman J.A."/>
            <person name="Shapiro H."/>
            <person name="Aerts A."/>
            <person name="Otillar R.P."/>
            <person name="Terry A.Y."/>
            <person name="Boore J.L."/>
            <person name="Simakov O."/>
            <person name="Marletaz F."/>
            <person name="Cho S.-J."/>
            <person name="Edsinger-Gonzales E."/>
            <person name="Havlak P."/>
            <person name="Kuo D.-H."/>
            <person name="Larsson T."/>
            <person name="Lv J."/>
            <person name="Arendt D."/>
            <person name="Savage R."/>
            <person name="Osoegawa K."/>
            <person name="de Jong P."/>
            <person name="Lindberg D.R."/>
            <person name="Seaver E.C."/>
            <person name="Weisblat D.A."/>
            <person name="Putnam N.H."/>
            <person name="Grigoriev I.V."/>
            <person name="Rokhsar D.S."/>
        </authorList>
    </citation>
    <scope>NUCLEOTIDE SEQUENCE</scope>
</reference>
<proteinExistence type="predicted"/>
<keyword evidence="1" id="KW-0732">Signal</keyword>
<dbReference type="eggNOG" id="KOG3017">
    <property type="taxonomic scope" value="Eukaryota"/>
</dbReference>
<dbReference type="EMBL" id="KB097336">
    <property type="protein sequence ID" value="ESN97584.1"/>
    <property type="molecule type" value="Genomic_DNA"/>
</dbReference>
<sequence length="174" mass="18949">MNFYLLSCLLLVEAFVACRAGVPSAAELQQIVDKHNKLRSQEGSSKMQPMKWSDKLAGYAATWAKGCQFKHGQPPEAGSGHIGQNLYVSTVKSPNYDGAVQNWYNEKPDYNLAANSCTHGKMCGHYTQIVWATTTEVGCAAQVCDSIGGTSFRGGHIVVCNYLPPGNWVGQKPY</sequence>
<dbReference type="Proteomes" id="UP000015101">
    <property type="component" value="Unassembled WGS sequence"/>
</dbReference>